<name>A0A6J4RCD0_9ACTN</name>
<organism evidence="2">
    <name type="scientific">uncultured Rubrobacteraceae bacterium</name>
    <dbReference type="NCBI Taxonomy" id="349277"/>
    <lineage>
        <taxon>Bacteria</taxon>
        <taxon>Bacillati</taxon>
        <taxon>Actinomycetota</taxon>
        <taxon>Rubrobacteria</taxon>
        <taxon>Rubrobacterales</taxon>
        <taxon>Rubrobacteraceae</taxon>
        <taxon>environmental samples</taxon>
    </lineage>
</organism>
<feature type="compositionally biased region" description="Basic residues" evidence="1">
    <location>
        <begin position="94"/>
        <end position="103"/>
    </location>
</feature>
<accession>A0A6J4RCD0</accession>
<reference evidence="2" key="1">
    <citation type="submission" date="2020-02" db="EMBL/GenBank/DDBJ databases">
        <authorList>
            <person name="Meier V. D."/>
        </authorList>
    </citation>
    <scope>NUCLEOTIDE SEQUENCE</scope>
    <source>
        <strain evidence="2">AVDCRST_MAG02</strain>
    </source>
</reference>
<dbReference type="GO" id="GO:0009003">
    <property type="term" value="F:signal peptidase activity"/>
    <property type="evidence" value="ECO:0007669"/>
    <property type="project" value="UniProtKB-EC"/>
</dbReference>
<evidence type="ECO:0000313" key="2">
    <source>
        <dbReference type="EMBL" id="CAA9467313.1"/>
    </source>
</evidence>
<proteinExistence type="predicted"/>
<feature type="region of interest" description="Disordered" evidence="1">
    <location>
        <begin position="1"/>
        <end position="141"/>
    </location>
</feature>
<feature type="region of interest" description="Disordered" evidence="1">
    <location>
        <begin position="179"/>
        <end position="205"/>
    </location>
</feature>
<feature type="compositionally biased region" description="Basic residues" evidence="1">
    <location>
        <begin position="182"/>
        <end position="191"/>
    </location>
</feature>
<feature type="compositionally biased region" description="Basic and acidic residues" evidence="1">
    <location>
        <begin position="1"/>
        <end position="21"/>
    </location>
</feature>
<dbReference type="EC" id="3.4.21.89" evidence="2"/>
<feature type="compositionally biased region" description="Basic residues" evidence="1">
    <location>
        <begin position="113"/>
        <end position="137"/>
    </location>
</feature>
<protein>
    <submittedName>
        <fullName evidence="2">Signal peptidase I</fullName>
        <ecNumber evidence="2">3.4.21.89</ecNumber>
    </submittedName>
</protein>
<feature type="non-terminal residue" evidence="2">
    <location>
        <position position="1"/>
    </location>
</feature>
<dbReference type="EMBL" id="CADCVH010000098">
    <property type="protein sequence ID" value="CAA9467313.1"/>
    <property type="molecule type" value="Genomic_DNA"/>
</dbReference>
<keyword evidence="2" id="KW-0378">Hydrolase</keyword>
<dbReference type="AlphaFoldDB" id="A0A6J4RCD0"/>
<feature type="compositionally biased region" description="Basic residues" evidence="1">
    <location>
        <begin position="71"/>
        <end position="85"/>
    </location>
</feature>
<sequence>ERAARDPGRPAKGRAEDRPGDTGDTPDLLRPRLRLRPPGGGGPLFRRLFEHGSHAARLQGMHQRPAANKQARLRHKRPRTRRHSPLRAPAGRHTPLRKPTSRRRTSDKARDRPPRRRTKAAQRRALHQRQTLRRALRKERPLQARLPEDLLVRPRDRPQKPLLHDGRQPYRLLRLPLLRPRPGGRHHRRSPRPLLAPGAGRRARV</sequence>
<gene>
    <name evidence="2" type="ORF">AVDCRST_MAG02-3265</name>
</gene>
<evidence type="ECO:0000256" key="1">
    <source>
        <dbReference type="SAM" id="MobiDB-lite"/>
    </source>
</evidence>
<feature type="non-terminal residue" evidence="2">
    <location>
        <position position="205"/>
    </location>
</feature>